<evidence type="ECO:0000313" key="6">
    <source>
        <dbReference type="Proteomes" id="UP000642993"/>
    </source>
</evidence>
<protein>
    <submittedName>
        <fullName evidence="5">RNA methyltransferase</fullName>
    </submittedName>
</protein>
<comment type="similarity">
    <text evidence="1">Belongs to the class IV-like SAM-binding methyltransferase superfamily. RNA methyltransferase TrmH family.</text>
</comment>
<evidence type="ECO:0000256" key="3">
    <source>
        <dbReference type="ARBA" id="ARBA00022679"/>
    </source>
</evidence>
<dbReference type="CDD" id="cd18095">
    <property type="entry name" value="SpoU-like_rRNA-MTase"/>
    <property type="match status" value="1"/>
</dbReference>
<name>A0A927JC58_9ACTN</name>
<keyword evidence="6" id="KW-1185">Reference proteome</keyword>
<dbReference type="GO" id="GO:0003723">
    <property type="term" value="F:RNA binding"/>
    <property type="evidence" value="ECO:0007669"/>
    <property type="project" value="InterPro"/>
</dbReference>
<dbReference type="Gene3D" id="3.40.1280.10">
    <property type="match status" value="1"/>
</dbReference>
<dbReference type="InterPro" id="IPR029026">
    <property type="entry name" value="tRNA_m1G_MTases_N"/>
</dbReference>
<gene>
    <name evidence="5" type="ORF">HT102_07665</name>
</gene>
<dbReference type="EMBL" id="JACYWE010000003">
    <property type="protein sequence ID" value="MBD8506356.1"/>
    <property type="molecule type" value="Genomic_DNA"/>
</dbReference>
<dbReference type="Proteomes" id="UP000642993">
    <property type="component" value="Unassembled WGS sequence"/>
</dbReference>
<evidence type="ECO:0000256" key="2">
    <source>
        <dbReference type="ARBA" id="ARBA00022603"/>
    </source>
</evidence>
<sequence length="282" mass="28956">MTSTGAAHERPGESISDRNPRVVSALKLVRPAERRKAGRFLAEGPNAVAAALARGAVIELFATSKAIEKHEAIMGNAGCPVWIVSERIAKGLSETVTPQGLVAVCEAPAARLDHTLAKVPPEGFVAVLVDVNEPGNAGTIIRVADAAGAAAVIIAGESVDPLNGKVIRAAAGSSFHLPVVRAAIAGDVVEELLRARFRVLATSARGELSIFDVGEVLSGTRVAWLFGNEAHGLPAAIADRATHAVSIPIRGGAESLNLATAATLCLYESARSLHGSARAQAG</sequence>
<feature type="domain" description="RNA 2-O ribose methyltransferase substrate binding" evidence="4">
    <location>
        <begin position="41"/>
        <end position="111"/>
    </location>
</feature>
<proteinExistence type="inferred from homology"/>
<dbReference type="Pfam" id="PF00588">
    <property type="entry name" value="SpoU_methylase"/>
    <property type="match status" value="1"/>
</dbReference>
<reference evidence="5" key="1">
    <citation type="submission" date="2020-09" db="EMBL/GenBank/DDBJ databases">
        <title>Hoyosella lacisalsi sp. nov., a halotolerant actinobacterium isolated from soil of Lake Gudzhirganskoe.</title>
        <authorList>
            <person name="Yang Q."/>
            <person name="Guo P.Y."/>
            <person name="Liu S.W."/>
            <person name="Li F.N."/>
            <person name="Sun C.H."/>
        </authorList>
    </citation>
    <scope>NUCLEOTIDE SEQUENCE</scope>
    <source>
        <strain evidence="5">G463</strain>
    </source>
</reference>
<keyword evidence="2 5" id="KW-0489">Methyltransferase</keyword>
<dbReference type="InterPro" id="IPR013123">
    <property type="entry name" value="SpoU_subst-bd"/>
</dbReference>
<dbReference type="PANTHER" id="PTHR43191">
    <property type="entry name" value="RRNA METHYLTRANSFERASE 3"/>
    <property type="match status" value="1"/>
</dbReference>
<dbReference type="InterPro" id="IPR001537">
    <property type="entry name" value="SpoU_MeTrfase"/>
</dbReference>
<dbReference type="Pfam" id="PF22435">
    <property type="entry name" value="MRM3-like_sub_bind"/>
    <property type="match status" value="1"/>
</dbReference>
<dbReference type="SUPFAM" id="SSF75217">
    <property type="entry name" value="alpha/beta knot"/>
    <property type="match status" value="1"/>
</dbReference>
<dbReference type="InterPro" id="IPR029028">
    <property type="entry name" value="Alpha/beta_knot_MTases"/>
</dbReference>
<evidence type="ECO:0000256" key="1">
    <source>
        <dbReference type="ARBA" id="ARBA00007228"/>
    </source>
</evidence>
<evidence type="ECO:0000313" key="5">
    <source>
        <dbReference type="EMBL" id="MBD8506356.1"/>
    </source>
</evidence>
<dbReference type="Gene3D" id="3.30.1330.30">
    <property type="match status" value="1"/>
</dbReference>
<dbReference type="InterPro" id="IPR053888">
    <property type="entry name" value="MRM3-like_sub_bind"/>
</dbReference>
<dbReference type="InterPro" id="IPR029064">
    <property type="entry name" value="Ribosomal_eL30-like_sf"/>
</dbReference>
<evidence type="ECO:0000259" key="4">
    <source>
        <dbReference type="SMART" id="SM00967"/>
    </source>
</evidence>
<dbReference type="SUPFAM" id="SSF55315">
    <property type="entry name" value="L30e-like"/>
    <property type="match status" value="1"/>
</dbReference>
<organism evidence="5 6">
    <name type="scientific">Lolliginicoccus lacisalsi</name>
    <dbReference type="NCBI Taxonomy" id="2742202"/>
    <lineage>
        <taxon>Bacteria</taxon>
        <taxon>Bacillati</taxon>
        <taxon>Actinomycetota</taxon>
        <taxon>Actinomycetes</taxon>
        <taxon>Mycobacteriales</taxon>
        <taxon>Hoyosellaceae</taxon>
        <taxon>Lolliginicoccus</taxon>
    </lineage>
</organism>
<dbReference type="GO" id="GO:0032259">
    <property type="term" value="P:methylation"/>
    <property type="evidence" value="ECO:0007669"/>
    <property type="project" value="UniProtKB-KW"/>
</dbReference>
<dbReference type="GO" id="GO:0005737">
    <property type="term" value="C:cytoplasm"/>
    <property type="evidence" value="ECO:0007669"/>
    <property type="project" value="UniProtKB-ARBA"/>
</dbReference>
<keyword evidence="3" id="KW-0808">Transferase</keyword>
<dbReference type="GO" id="GO:0008173">
    <property type="term" value="F:RNA methyltransferase activity"/>
    <property type="evidence" value="ECO:0007669"/>
    <property type="project" value="InterPro"/>
</dbReference>
<dbReference type="GO" id="GO:0006396">
    <property type="term" value="P:RNA processing"/>
    <property type="evidence" value="ECO:0007669"/>
    <property type="project" value="InterPro"/>
</dbReference>
<dbReference type="SMART" id="SM00967">
    <property type="entry name" value="SpoU_sub_bind"/>
    <property type="match status" value="1"/>
</dbReference>
<comment type="caution">
    <text evidence="5">The sequence shown here is derived from an EMBL/GenBank/DDBJ whole genome shotgun (WGS) entry which is preliminary data.</text>
</comment>
<dbReference type="AlphaFoldDB" id="A0A927JC58"/>
<accession>A0A927JC58</accession>
<dbReference type="PANTHER" id="PTHR43191:SF2">
    <property type="entry name" value="RRNA METHYLTRANSFERASE 3, MITOCHONDRIAL"/>
    <property type="match status" value="1"/>
</dbReference>
<dbReference type="InterPro" id="IPR051259">
    <property type="entry name" value="rRNA_Methyltransferase"/>
</dbReference>